<evidence type="ECO:0008006" key="3">
    <source>
        <dbReference type="Google" id="ProtNLM"/>
    </source>
</evidence>
<evidence type="ECO:0000313" key="2">
    <source>
        <dbReference type="Proteomes" id="UP000438760"/>
    </source>
</evidence>
<reference evidence="1 2" key="1">
    <citation type="submission" date="2019-11" db="EMBL/GenBank/DDBJ databases">
        <title>Genome of Strain BIT-d1.</title>
        <authorList>
            <person name="Yang Y."/>
        </authorList>
    </citation>
    <scope>NUCLEOTIDE SEQUENCE [LARGE SCALE GENOMIC DNA]</scope>
    <source>
        <strain evidence="1 2">BIT-d1</strain>
    </source>
</reference>
<dbReference type="Proteomes" id="UP000438760">
    <property type="component" value="Unassembled WGS sequence"/>
</dbReference>
<name>A0A6I3LMT7_9FLAO</name>
<dbReference type="OrthoDB" id="1438774at2"/>
<evidence type="ECO:0000313" key="1">
    <source>
        <dbReference type="EMBL" id="MTG97305.1"/>
    </source>
</evidence>
<accession>A0A6I3LMT7</accession>
<dbReference type="PROSITE" id="PS51257">
    <property type="entry name" value="PROKAR_LIPOPROTEIN"/>
    <property type="match status" value="1"/>
</dbReference>
<protein>
    <recommendedName>
        <fullName evidence="3">Lipoprotein</fullName>
    </recommendedName>
</protein>
<dbReference type="RefSeq" id="WP_155091353.1">
    <property type="nucleotide sequence ID" value="NZ_CP102754.1"/>
</dbReference>
<sequence>MRHLGLTLLMLSLFTVGCKDKAVKVAVIEKESKVEVIQEQVKTNELRLAVEDMEAYMDSEDKMMASLGDADQLRLQKAIQIIGNYNIVYSEDDGIDNDKTDAVFLKLVGGKIFSEVCELAEGYLREDKQRELDRIQALLGSIKTPEVDSEVERFNEAQQNLKEADKMPITLDDYEYNEECFL</sequence>
<comment type="caution">
    <text evidence="1">The sequence shown here is derived from an EMBL/GenBank/DDBJ whole genome shotgun (WGS) entry which is preliminary data.</text>
</comment>
<dbReference type="AlphaFoldDB" id="A0A6I3LMT7"/>
<dbReference type="EMBL" id="WMJX01000005">
    <property type="protein sequence ID" value="MTG97305.1"/>
    <property type="molecule type" value="Genomic_DNA"/>
</dbReference>
<gene>
    <name evidence="1" type="ORF">GJV76_04015</name>
</gene>
<keyword evidence="2" id="KW-1185">Reference proteome</keyword>
<proteinExistence type="predicted"/>
<organism evidence="1 2">
    <name type="scientific">Myroides albus</name>
    <dbReference type="NCBI Taxonomy" id="2562892"/>
    <lineage>
        <taxon>Bacteria</taxon>
        <taxon>Pseudomonadati</taxon>
        <taxon>Bacteroidota</taxon>
        <taxon>Flavobacteriia</taxon>
        <taxon>Flavobacteriales</taxon>
        <taxon>Flavobacteriaceae</taxon>
        <taxon>Myroides</taxon>
    </lineage>
</organism>